<keyword evidence="5" id="KW-1185">Reference proteome</keyword>
<dbReference type="Proteomes" id="UP000739180">
    <property type="component" value="Unassembled WGS sequence"/>
</dbReference>
<protein>
    <submittedName>
        <fullName evidence="4">DUF4880 domain-containing protein</fullName>
    </submittedName>
</protein>
<name>A0ABY2XNF3_9GAMM</name>
<evidence type="ECO:0000313" key="5">
    <source>
        <dbReference type="Proteomes" id="UP000739180"/>
    </source>
</evidence>
<dbReference type="Gene3D" id="3.55.50.30">
    <property type="match status" value="1"/>
</dbReference>
<dbReference type="InterPro" id="IPR006860">
    <property type="entry name" value="FecR"/>
</dbReference>
<dbReference type="PIRSF" id="PIRSF018266">
    <property type="entry name" value="FecR"/>
    <property type="match status" value="1"/>
</dbReference>
<dbReference type="Gene3D" id="2.60.120.1440">
    <property type="match status" value="1"/>
</dbReference>
<gene>
    <name evidence="4" type="ORF">FGS76_08170</name>
</gene>
<evidence type="ECO:0000256" key="1">
    <source>
        <dbReference type="SAM" id="Phobius"/>
    </source>
</evidence>
<dbReference type="InterPro" id="IPR012373">
    <property type="entry name" value="Ferrdict_sens_TM"/>
</dbReference>
<organism evidence="4 5">
    <name type="scientific">Alloalcanivorax gelatiniphagus</name>
    <dbReference type="NCBI Taxonomy" id="1194167"/>
    <lineage>
        <taxon>Bacteria</taxon>
        <taxon>Pseudomonadati</taxon>
        <taxon>Pseudomonadota</taxon>
        <taxon>Gammaproteobacteria</taxon>
        <taxon>Oceanospirillales</taxon>
        <taxon>Alcanivoracaceae</taxon>
        <taxon>Alloalcanivorax</taxon>
    </lineage>
</organism>
<evidence type="ECO:0000259" key="2">
    <source>
        <dbReference type="Pfam" id="PF04773"/>
    </source>
</evidence>
<dbReference type="Pfam" id="PF04773">
    <property type="entry name" value="FecR"/>
    <property type="match status" value="1"/>
</dbReference>
<keyword evidence="1" id="KW-0812">Transmembrane</keyword>
<sequence length="331" mass="35766">MNDEDQRRLLGEAAEWLATLHSGEVSDSERRRCEDWRQAHPDHERAFRRMETLWGRFDGLESGANGAATSTLKAVLGTGHRPRLRGVGGGGSALVAVLLLGGVALLAGGVPAPADWLADYHSPTGVQRRVALPDGSELILNTNTAVDLDYRDDERRVVLRHGELLARVAPDPARPFVVQSAAGTARALGTRYTVRAREQGMDVVVTESSVEVCGPPASPPARARCAATPEGHGIQVRDGRPGVARPVDTAVATAWVRHRLVADDRPLNEVLAELARYRGGLLRYDDKALAAIRVSGVFPLDNTDQALALLAAHAPIRVRHFSRFLTLISPR</sequence>
<evidence type="ECO:0000313" key="4">
    <source>
        <dbReference type="EMBL" id="TMW13031.1"/>
    </source>
</evidence>
<dbReference type="Pfam" id="PF16220">
    <property type="entry name" value="DUF4880"/>
    <property type="match status" value="1"/>
</dbReference>
<accession>A0ABY2XNF3</accession>
<evidence type="ECO:0000259" key="3">
    <source>
        <dbReference type="Pfam" id="PF16220"/>
    </source>
</evidence>
<comment type="caution">
    <text evidence="4">The sequence shown here is derived from an EMBL/GenBank/DDBJ whole genome shotgun (WGS) entry which is preliminary data.</text>
</comment>
<feature type="transmembrane region" description="Helical" evidence="1">
    <location>
        <begin position="91"/>
        <end position="110"/>
    </location>
</feature>
<keyword evidence="1" id="KW-1133">Transmembrane helix</keyword>
<dbReference type="PANTHER" id="PTHR30273:SF2">
    <property type="entry name" value="PROTEIN FECR"/>
    <property type="match status" value="1"/>
</dbReference>
<proteinExistence type="predicted"/>
<dbReference type="RefSeq" id="WP_138772135.1">
    <property type="nucleotide sequence ID" value="NZ_JBHSSX010000128.1"/>
</dbReference>
<feature type="domain" description="FecR N-terminal" evidence="3">
    <location>
        <begin position="12"/>
        <end position="53"/>
    </location>
</feature>
<feature type="domain" description="FecR protein" evidence="2">
    <location>
        <begin position="119"/>
        <end position="211"/>
    </location>
</feature>
<dbReference type="InterPro" id="IPR032623">
    <property type="entry name" value="FecR_N"/>
</dbReference>
<dbReference type="EMBL" id="VCQT01000027">
    <property type="protein sequence ID" value="TMW13031.1"/>
    <property type="molecule type" value="Genomic_DNA"/>
</dbReference>
<keyword evidence="1" id="KW-0472">Membrane</keyword>
<reference evidence="4 5" key="1">
    <citation type="submission" date="2019-05" db="EMBL/GenBank/DDBJ databases">
        <title>Genome of Alcanivorax gelatiniphagus, an oil degrading marine bacteria.</title>
        <authorList>
            <person name="Kwon K.K."/>
        </authorList>
    </citation>
    <scope>NUCLEOTIDE SEQUENCE [LARGE SCALE GENOMIC DNA]</scope>
    <source>
        <strain evidence="4 5">MEBiC 08158</strain>
    </source>
</reference>
<dbReference type="PANTHER" id="PTHR30273">
    <property type="entry name" value="PERIPLASMIC SIGNAL SENSOR AND SIGMA FACTOR ACTIVATOR FECR-RELATED"/>
    <property type="match status" value="1"/>
</dbReference>